<gene>
    <name evidence="2" type="ORF">SAMN04488099_10380</name>
</gene>
<dbReference type="AlphaFoldDB" id="A0A1H7HJF7"/>
<evidence type="ECO:0000256" key="1">
    <source>
        <dbReference type="SAM" id="Phobius"/>
    </source>
</evidence>
<evidence type="ECO:0008006" key="4">
    <source>
        <dbReference type="Google" id="ProtNLM"/>
    </source>
</evidence>
<feature type="transmembrane region" description="Helical" evidence="1">
    <location>
        <begin position="212"/>
        <end position="235"/>
    </location>
</feature>
<dbReference type="STRING" id="426702.SAMN04488099_10380"/>
<evidence type="ECO:0000313" key="3">
    <source>
        <dbReference type="Proteomes" id="UP000199081"/>
    </source>
</evidence>
<feature type="transmembrane region" description="Helical" evidence="1">
    <location>
        <begin position="276"/>
        <end position="292"/>
    </location>
</feature>
<dbReference type="EMBL" id="FNZU01000003">
    <property type="protein sequence ID" value="SEK49602.1"/>
    <property type="molecule type" value="Genomic_DNA"/>
</dbReference>
<name>A0A1H7HJF7_9LACT</name>
<feature type="transmembrane region" description="Helical" evidence="1">
    <location>
        <begin position="102"/>
        <end position="122"/>
    </location>
</feature>
<dbReference type="Proteomes" id="UP000199081">
    <property type="component" value="Unassembled WGS sequence"/>
</dbReference>
<reference evidence="3" key="1">
    <citation type="submission" date="2016-10" db="EMBL/GenBank/DDBJ databases">
        <authorList>
            <person name="Varghese N."/>
            <person name="Submissions S."/>
        </authorList>
    </citation>
    <scope>NUCLEOTIDE SEQUENCE [LARGE SCALE GENOMIC DNA]</scope>
    <source>
        <strain evidence="3">DSM 19183</strain>
    </source>
</reference>
<dbReference type="OrthoDB" id="9815852at2"/>
<keyword evidence="3" id="KW-1185">Reference proteome</keyword>
<evidence type="ECO:0000313" key="2">
    <source>
        <dbReference type="EMBL" id="SEK49602.1"/>
    </source>
</evidence>
<protein>
    <recommendedName>
        <fullName evidence="4">Beta-carotene 15,15'-monooxygenase</fullName>
    </recommendedName>
</protein>
<keyword evidence="1" id="KW-1133">Transmembrane helix</keyword>
<sequence>MKIIKDYVDQVFKTVPLTEETNQLRTDILANMEDKYNELIDAGASEHEAIGVVIAEFGNIEELLEEMGISRLSKERREQYPTMEEEGIDYFLQTKGTIGLRIGLGVLSILAGVGGLIALLGLQNFFQAAPLIGLVFLLAFLVVGIALFILEGMRAADLKAYHKPFVLLPDLREHLEEQQKAYKKSLAISIVLGVSLCILSLTPMLLGAMTNLIPVLVGVGLMLILIGTGVVCFTYSGNVYNAYTILLTNGKNPNSFEEEVKAEARRKRIDYIIEEIYWPIIVVIYFAASFLIGGSFWAWSWVIFVLGGALEGTIKSIFDTWDK</sequence>
<organism evidence="2 3">
    <name type="scientific">Alkalibacterium pelagium</name>
    <dbReference type="NCBI Taxonomy" id="426702"/>
    <lineage>
        <taxon>Bacteria</taxon>
        <taxon>Bacillati</taxon>
        <taxon>Bacillota</taxon>
        <taxon>Bacilli</taxon>
        <taxon>Lactobacillales</taxon>
        <taxon>Carnobacteriaceae</taxon>
        <taxon>Alkalibacterium</taxon>
    </lineage>
</organism>
<keyword evidence="1" id="KW-0472">Membrane</keyword>
<dbReference type="InterPro" id="IPR047928">
    <property type="entry name" value="Perm_prefix_1"/>
</dbReference>
<feature type="transmembrane region" description="Helical" evidence="1">
    <location>
        <begin position="128"/>
        <end position="150"/>
    </location>
</feature>
<dbReference type="RefSeq" id="WP_091479176.1">
    <property type="nucleotide sequence ID" value="NZ_BJYC01000007.1"/>
</dbReference>
<feature type="transmembrane region" description="Helical" evidence="1">
    <location>
        <begin position="186"/>
        <end position="206"/>
    </location>
</feature>
<dbReference type="NCBIfam" id="NF038403">
    <property type="entry name" value="perm_prefix_1"/>
    <property type="match status" value="1"/>
</dbReference>
<proteinExistence type="predicted"/>
<keyword evidence="1" id="KW-0812">Transmembrane</keyword>
<accession>A0A1H7HJF7</accession>